<feature type="region of interest" description="Disordered" evidence="10">
    <location>
        <begin position="210"/>
        <end position="339"/>
    </location>
</feature>
<feature type="domain" description="C2H2-type" evidence="11">
    <location>
        <begin position="340"/>
        <end position="368"/>
    </location>
</feature>
<evidence type="ECO:0000256" key="3">
    <source>
        <dbReference type="ARBA" id="ARBA00022737"/>
    </source>
</evidence>
<feature type="compositionally biased region" description="Polar residues" evidence="10">
    <location>
        <begin position="217"/>
        <end position="231"/>
    </location>
</feature>
<evidence type="ECO:0000256" key="10">
    <source>
        <dbReference type="SAM" id="MobiDB-lite"/>
    </source>
</evidence>
<keyword evidence="8" id="KW-0539">Nucleus</keyword>
<evidence type="ECO:0000313" key="12">
    <source>
        <dbReference type="EMBL" id="KGR16999.1"/>
    </source>
</evidence>
<evidence type="ECO:0000256" key="7">
    <source>
        <dbReference type="ARBA" id="ARBA00023163"/>
    </source>
</evidence>
<feature type="region of interest" description="Disordered" evidence="10">
    <location>
        <begin position="1"/>
        <end position="44"/>
    </location>
</feature>
<dbReference type="AlphaFoldDB" id="A0AB34PY68"/>
<feature type="domain" description="C2H2-type" evidence="11">
    <location>
        <begin position="369"/>
        <end position="396"/>
    </location>
</feature>
<protein>
    <submittedName>
        <fullName evidence="12">Zinc finger protein MSN2/4</fullName>
    </submittedName>
</protein>
<feature type="compositionally biased region" description="Polar residues" evidence="10">
    <location>
        <begin position="279"/>
        <end position="288"/>
    </location>
</feature>
<feature type="compositionally biased region" description="Low complexity" evidence="10">
    <location>
        <begin position="16"/>
        <end position="33"/>
    </location>
</feature>
<keyword evidence="2" id="KW-0479">Metal-binding</keyword>
<evidence type="ECO:0000256" key="4">
    <source>
        <dbReference type="ARBA" id="ARBA00022771"/>
    </source>
</evidence>
<proteinExistence type="predicted"/>
<dbReference type="GO" id="GO:0005634">
    <property type="term" value="C:nucleus"/>
    <property type="evidence" value="ECO:0007669"/>
    <property type="project" value="UniProtKB-SubCell"/>
</dbReference>
<feature type="compositionally biased region" description="Polar residues" evidence="10">
    <location>
        <begin position="1"/>
        <end position="15"/>
    </location>
</feature>
<keyword evidence="6" id="KW-0805">Transcription regulation</keyword>
<evidence type="ECO:0000256" key="6">
    <source>
        <dbReference type="ARBA" id="ARBA00023015"/>
    </source>
</evidence>
<accession>A0AB34PY68</accession>
<gene>
    <name evidence="12" type="ORF">MG3_00908</name>
</gene>
<dbReference type="InterPro" id="IPR013087">
    <property type="entry name" value="Znf_C2H2_type"/>
</dbReference>
<keyword evidence="3" id="KW-0677">Repeat</keyword>
<evidence type="ECO:0000313" key="13">
    <source>
        <dbReference type="Proteomes" id="UP000030161"/>
    </source>
</evidence>
<comment type="subcellular location">
    <subcellularLocation>
        <location evidence="1">Nucleus</location>
    </subcellularLocation>
</comment>
<evidence type="ECO:0000256" key="9">
    <source>
        <dbReference type="PROSITE-ProRule" id="PRU00042"/>
    </source>
</evidence>
<dbReference type="EMBL" id="AJIX01000008">
    <property type="protein sequence ID" value="KGR16999.1"/>
    <property type="molecule type" value="Genomic_DNA"/>
</dbReference>
<dbReference type="InterPro" id="IPR051061">
    <property type="entry name" value="Zinc_finger_trans_reg"/>
</dbReference>
<keyword evidence="7" id="KW-0804">Transcription</keyword>
<evidence type="ECO:0000256" key="1">
    <source>
        <dbReference type="ARBA" id="ARBA00004123"/>
    </source>
</evidence>
<dbReference type="Proteomes" id="UP000030161">
    <property type="component" value="Unassembled WGS sequence"/>
</dbReference>
<feature type="compositionally biased region" description="Low complexity" evidence="10">
    <location>
        <begin position="261"/>
        <end position="278"/>
    </location>
</feature>
<dbReference type="PANTHER" id="PTHR46179">
    <property type="entry name" value="ZINC FINGER PROTEIN"/>
    <property type="match status" value="1"/>
</dbReference>
<evidence type="ECO:0000256" key="5">
    <source>
        <dbReference type="ARBA" id="ARBA00022833"/>
    </source>
</evidence>
<sequence length="419" mass="45901">MSSPSLSTLFVNNRAQQQQPQPQQQQLPPQQEQNIQSLPTSAIPPDQQSIQQLAMQQQQQQVPVNHKRSSSTPHFDFKINDDFTNSISSWFNNQNGLDPNQQIDEENNKLFVNPNGILKNHTHIKTRNHSYSSGVMHSSRGTSRRNSVQLLSNGNIIGSNGGNVNGGGVILTTATAATANGLTTNSLHGSPITLTTAHFENINEENDSINDSSIDITSNPTGITTKPITTSVDEDGDAKHSRKRRKSSSAINMGETIGPLSDSPSISPTNSNTNNDTIMATSTVATKNITKEELMKKKSHSKSASTNNTTTATKNERKKSTTAHNISPNGNGNGNSQASFPCNECDKQFKRSEHLKRHQRSVHSNDRPFACKYCEKKFSRSDNLAQHLKTHIKTDANGNAMIVYGNPSNHGRKEKKKSV</sequence>
<comment type="caution">
    <text evidence="12">The sequence shown here is derived from an EMBL/GenBank/DDBJ whole genome shotgun (WGS) entry which is preliminary data.</text>
</comment>
<dbReference type="InterPro" id="IPR036236">
    <property type="entry name" value="Znf_C2H2_sf"/>
</dbReference>
<dbReference type="Pfam" id="PF00096">
    <property type="entry name" value="zf-C2H2"/>
    <property type="match status" value="2"/>
</dbReference>
<dbReference type="SUPFAM" id="SSF57667">
    <property type="entry name" value="beta-beta-alpha zinc fingers"/>
    <property type="match status" value="1"/>
</dbReference>
<name>A0AB34PY68_CANAX</name>
<dbReference type="FunFam" id="3.30.160.60:FF:000736">
    <property type="entry name" value="Zinc finger protein 423"/>
    <property type="match status" value="1"/>
</dbReference>
<dbReference type="GO" id="GO:0008270">
    <property type="term" value="F:zinc ion binding"/>
    <property type="evidence" value="ECO:0007669"/>
    <property type="project" value="UniProtKB-KW"/>
</dbReference>
<evidence type="ECO:0000259" key="11">
    <source>
        <dbReference type="PROSITE" id="PS50157"/>
    </source>
</evidence>
<dbReference type="FunFam" id="3.30.160.60:FF:000870">
    <property type="entry name" value="zinc finger protein 197 isoform X1"/>
    <property type="match status" value="1"/>
</dbReference>
<keyword evidence="5" id="KW-0862">Zinc</keyword>
<evidence type="ECO:0000256" key="8">
    <source>
        <dbReference type="ARBA" id="ARBA00023242"/>
    </source>
</evidence>
<dbReference type="Gene3D" id="3.30.160.60">
    <property type="entry name" value="Classic Zinc Finger"/>
    <property type="match status" value="2"/>
</dbReference>
<dbReference type="PANTHER" id="PTHR46179:SF13">
    <property type="entry name" value="C2H2-TYPE DOMAIN-CONTAINING PROTEIN"/>
    <property type="match status" value="1"/>
</dbReference>
<dbReference type="PROSITE" id="PS00028">
    <property type="entry name" value="ZINC_FINGER_C2H2_1"/>
    <property type="match status" value="2"/>
</dbReference>
<reference evidence="12 13" key="1">
    <citation type="submission" date="2013-12" db="EMBL/GenBank/DDBJ databases">
        <title>The Genome Sequence of Candida albicans P78048.</title>
        <authorList>
            <consortium name="The Broad Institute Genome Sequencing Platform"/>
            <consortium name="The Broad Institute Genome Sequencing Center for Infectious Disease"/>
            <person name="Cuomo C."/>
            <person name="Bennett R."/>
            <person name="Hirakawa M."/>
            <person name="Noverr M."/>
            <person name="Mitchell A."/>
            <person name="Young S.K."/>
            <person name="Zeng Q."/>
            <person name="Gargeya S."/>
            <person name="Fitzgerald M."/>
            <person name="Abouelleil A."/>
            <person name="Alvarado L."/>
            <person name="Berlin A.M."/>
            <person name="Chapman S.B."/>
            <person name="Dewar J."/>
            <person name="Goldberg J."/>
            <person name="Griggs A."/>
            <person name="Gujja S."/>
            <person name="Hansen M."/>
            <person name="Howarth C."/>
            <person name="Imamovic A."/>
            <person name="Larimer J."/>
            <person name="McCowan C."/>
            <person name="Murphy C."/>
            <person name="Pearson M."/>
            <person name="Priest M."/>
            <person name="Roberts A."/>
            <person name="Saif S."/>
            <person name="Shea T."/>
            <person name="Sykes S."/>
            <person name="Wortman J."/>
            <person name="Nusbaum C."/>
            <person name="Birren B."/>
        </authorList>
    </citation>
    <scope>NUCLEOTIDE SEQUENCE [LARGE SCALE GENOMIC DNA]</scope>
    <source>
        <strain evidence="12 13">P78048</strain>
    </source>
</reference>
<dbReference type="GO" id="GO:0006357">
    <property type="term" value="P:regulation of transcription by RNA polymerase II"/>
    <property type="evidence" value="ECO:0007669"/>
    <property type="project" value="TreeGrafter"/>
</dbReference>
<dbReference type="PROSITE" id="PS50157">
    <property type="entry name" value="ZINC_FINGER_C2H2_2"/>
    <property type="match status" value="2"/>
</dbReference>
<dbReference type="SMART" id="SM00355">
    <property type="entry name" value="ZnF_C2H2"/>
    <property type="match status" value="2"/>
</dbReference>
<keyword evidence="4 9" id="KW-0863">Zinc-finger</keyword>
<organism evidence="12 13">
    <name type="scientific">Candida albicans P78048</name>
    <dbReference type="NCBI Taxonomy" id="1094989"/>
    <lineage>
        <taxon>Eukaryota</taxon>
        <taxon>Fungi</taxon>
        <taxon>Dikarya</taxon>
        <taxon>Ascomycota</taxon>
        <taxon>Saccharomycotina</taxon>
        <taxon>Pichiomycetes</taxon>
        <taxon>Debaryomycetaceae</taxon>
        <taxon>Candida/Lodderomyces clade</taxon>
        <taxon>Candida</taxon>
    </lineage>
</organism>
<feature type="compositionally biased region" description="Low complexity" evidence="10">
    <location>
        <begin position="302"/>
        <end position="313"/>
    </location>
</feature>
<evidence type="ECO:0000256" key="2">
    <source>
        <dbReference type="ARBA" id="ARBA00022723"/>
    </source>
</evidence>